<dbReference type="InterPro" id="IPR028271">
    <property type="entry name" value="RAMAC"/>
</dbReference>
<accession>A0A8S0ZU87</accession>
<dbReference type="Proteomes" id="UP000494256">
    <property type="component" value="Unassembled WGS sequence"/>
</dbReference>
<dbReference type="EMBL" id="CADEBC010000438">
    <property type="protein sequence ID" value="CAB3231336.1"/>
    <property type="molecule type" value="Genomic_DNA"/>
</dbReference>
<dbReference type="Proteomes" id="UP000494106">
    <property type="component" value="Unassembled WGS sequence"/>
</dbReference>
<proteinExistence type="predicted"/>
<evidence type="ECO:0000313" key="3">
    <source>
        <dbReference type="EMBL" id="CAB3237510.1"/>
    </source>
</evidence>
<feature type="compositionally biased region" description="Basic and acidic residues" evidence="1">
    <location>
        <begin position="76"/>
        <end position="94"/>
    </location>
</feature>
<evidence type="ECO:0000313" key="2">
    <source>
        <dbReference type="EMBL" id="CAB3231336.1"/>
    </source>
</evidence>
<protein>
    <submittedName>
        <fullName evidence="3">Uncharacterized protein</fullName>
    </submittedName>
</protein>
<evidence type="ECO:0000256" key="1">
    <source>
        <dbReference type="SAM" id="MobiDB-lite"/>
    </source>
</evidence>
<dbReference type="Pfam" id="PF15320">
    <property type="entry name" value="RAM"/>
    <property type="match status" value="1"/>
</dbReference>
<gene>
    <name evidence="2" type="ORF">APLA_LOCUS4437</name>
    <name evidence="3" type="ORF">APLA_LOCUS7911</name>
</gene>
<keyword evidence="4" id="KW-1185">Reference proteome</keyword>
<dbReference type="GO" id="GO:0003723">
    <property type="term" value="F:RNA binding"/>
    <property type="evidence" value="ECO:0007669"/>
    <property type="project" value="InterPro"/>
</dbReference>
<name>A0A8S0ZU87_ARCPL</name>
<feature type="region of interest" description="Disordered" evidence="1">
    <location>
        <begin position="32"/>
        <end position="105"/>
    </location>
</feature>
<dbReference type="OrthoDB" id="5875297at2759"/>
<sequence length="105" mass="12900">MDAVLSADDQEFLDRCEEELKDRYTEKDDDFMNVFNSEPSKPPVIDSWWVSNNSGRRNDHRNSRRHHPYERYSNNRNRDRGYNDYNRSSDDRGQGYRPQRNRYRY</sequence>
<evidence type="ECO:0000313" key="5">
    <source>
        <dbReference type="Proteomes" id="UP000494256"/>
    </source>
</evidence>
<dbReference type="EMBL" id="CADEBD010000303">
    <property type="protein sequence ID" value="CAB3237510.1"/>
    <property type="molecule type" value="Genomic_DNA"/>
</dbReference>
<dbReference type="AlphaFoldDB" id="A0A8S0ZU87"/>
<comment type="caution">
    <text evidence="3">The sequence shown here is derived from an EMBL/GenBank/DDBJ whole genome shotgun (WGS) entry which is preliminary data.</text>
</comment>
<evidence type="ECO:0000313" key="4">
    <source>
        <dbReference type="Proteomes" id="UP000494106"/>
    </source>
</evidence>
<dbReference type="GO" id="GO:0031533">
    <property type="term" value="C:mRNA capping enzyme complex"/>
    <property type="evidence" value="ECO:0007669"/>
    <property type="project" value="InterPro"/>
</dbReference>
<dbReference type="GO" id="GO:0106005">
    <property type="term" value="P:RNA 5'-cap (guanine-N7)-methylation"/>
    <property type="evidence" value="ECO:0007669"/>
    <property type="project" value="InterPro"/>
</dbReference>
<reference evidence="4 5" key="1">
    <citation type="submission" date="2020-04" db="EMBL/GenBank/DDBJ databases">
        <authorList>
            <person name="Wallbank WR R."/>
            <person name="Pardo Diaz C."/>
            <person name="Kozak K."/>
            <person name="Martin S."/>
            <person name="Jiggins C."/>
            <person name="Moest M."/>
            <person name="Warren A I."/>
            <person name="Byers J.R.P. K."/>
            <person name="Montejo-Kovacevich G."/>
            <person name="Yen C E."/>
        </authorList>
    </citation>
    <scope>NUCLEOTIDE SEQUENCE [LARGE SCALE GENOMIC DNA]</scope>
</reference>
<organism evidence="3 5">
    <name type="scientific">Arctia plantaginis</name>
    <name type="common">Wood tiger moth</name>
    <name type="synonym">Phalaena plantaginis</name>
    <dbReference type="NCBI Taxonomy" id="874455"/>
    <lineage>
        <taxon>Eukaryota</taxon>
        <taxon>Metazoa</taxon>
        <taxon>Ecdysozoa</taxon>
        <taxon>Arthropoda</taxon>
        <taxon>Hexapoda</taxon>
        <taxon>Insecta</taxon>
        <taxon>Pterygota</taxon>
        <taxon>Neoptera</taxon>
        <taxon>Endopterygota</taxon>
        <taxon>Lepidoptera</taxon>
        <taxon>Glossata</taxon>
        <taxon>Ditrysia</taxon>
        <taxon>Noctuoidea</taxon>
        <taxon>Erebidae</taxon>
        <taxon>Arctiinae</taxon>
        <taxon>Arctia</taxon>
    </lineage>
</organism>